<protein>
    <submittedName>
        <fullName evidence="5">LuxR C-terminal-related transcriptional regulator</fullName>
    </submittedName>
</protein>
<feature type="domain" description="HTH luxR-type" evidence="4">
    <location>
        <begin position="193"/>
        <end position="258"/>
    </location>
</feature>
<dbReference type="RefSeq" id="WP_326834072.1">
    <property type="nucleotide sequence ID" value="NZ_CP142149.1"/>
</dbReference>
<evidence type="ECO:0000259" key="4">
    <source>
        <dbReference type="PROSITE" id="PS50043"/>
    </source>
</evidence>
<keyword evidence="6" id="KW-1185">Reference proteome</keyword>
<dbReference type="InterPro" id="IPR029016">
    <property type="entry name" value="GAF-like_dom_sf"/>
</dbReference>
<dbReference type="EMBL" id="CP142149">
    <property type="protein sequence ID" value="WSE31266.1"/>
    <property type="molecule type" value="Genomic_DNA"/>
</dbReference>
<dbReference type="InterPro" id="IPR016032">
    <property type="entry name" value="Sig_transdc_resp-reg_C-effctor"/>
</dbReference>
<keyword evidence="1" id="KW-0805">Transcription regulation</keyword>
<dbReference type="InterPro" id="IPR000792">
    <property type="entry name" value="Tscrpt_reg_LuxR_C"/>
</dbReference>
<proteinExistence type="predicted"/>
<evidence type="ECO:0000256" key="2">
    <source>
        <dbReference type="ARBA" id="ARBA00023125"/>
    </source>
</evidence>
<keyword evidence="2" id="KW-0238">DNA-binding</keyword>
<dbReference type="Gene3D" id="3.30.450.40">
    <property type="match status" value="1"/>
</dbReference>
<dbReference type="Pfam" id="PF00196">
    <property type="entry name" value="GerE"/>
    <property type="match status" value="1"/>
</dbReference>
<accession>A0ABZ1IB71</accession>
<reference evidence="5 6" key="1">
    <citation type="journal article" date="2015" name="Int. J. Syst. Evol. Microbiol.">
        <title>Amycolatopsis rhabdoformis sp. nov., an actinomycete isolated from a tropical forest soil.</title>
        <authorList>
            <person name="Souza W.R."/>
            <person name="Silva R.E."/>
            <person name="Goodfellow M."/>
            <person name="Busarakam K."/>
            <person name="Figueiro F.S."/>
            <person name="Ferreira D."/>
            <person name="Rodrigues-Filho E."/>
            <person name="Moraes L.A.B."/>
            <person name="Zucchi T.D."/>
        </authorList>
    </citation>
    <scope>NUCLEOTIDE SEQUENCE [LARGE SCALE GENOMIC DNA]</scope>
    <source>
        <strain evidence="5 6">NCIMB 14900</strain>
    </source>
</reference>
<dbReference type="PROSITE" id="PS00622">
    <property type="entry name" value="HTH_LUXR_1"/>
    <property type="match status" value="1"/>
</dbReference>
<evidence type="ECO:0000313" key="5">
    <source>
        <dbReference type="EMBL" id="WSE31266.1"/>
    </source>
</evidence>
<dbReference type="PANTHER" id="PTHR44688:SF16">
    <property type="entry name" value="DNA-BINDING TRANSCRIPTIONAL ACTIVATOR DEVR_DOSR"/>
    <property type="match status" value="1"/>
</dbReference>
<dbReference type="Proteomes" id="UP001330812">
    <property type="component" value="Chromosome"/>
</dbReference>
<dbReference type="SUPFAM" id="SSF55781">
    <property type="entry name" value="GAF domain-like"/>
    <property type="match status" value="1"/>
</dbReference>
<organism evidence="5 6">
    <name type="scientific">Amycolatopsis rhabdoformis</name>
    <dbReference type="NCBI Taxonomy" id="1448059"/>
    <lineage>
        <taxon>Bacteria</taxon>
        <taxon>Bacillati</taxon>
        <taxon>Actinomycetota</taxon>
        <taxon>Actinomycetes</taxon>
        <taxon>Pseudonocardiales</taxon>
        <taxon>Pseudonocardiaceae</taxon>
        <taxon>Amycolatopsis</taxon>
    </lineage>
</organism>
<dbReference type="PROSITE" id="PS50043">
    <property type="entry name" value="HTH_LUXR_2"/>
    <property type="match status" value="1"/>
</dbReference>
<dbReference type="PRINTS" id="PR00038">
    <property type="entry name" value="HTHLUXR"/>
</dbReference>
<sequence>MSTTTPREERMRVGEVLRAVRGLGPVDIAFAASVDRATGTFVLDRFDGARTDLLRDLAIPKGEGVGGRCIALERPVFVRDYVAAKGITHRFDGAVAGEGLSAMFAVPVKTDGVVRDVVYGAARTSVIFGEGLIDRVVDLVKRSAAEEPPRQRSAVDIAAELAEIAAAVPDPAVRRRLTELGACLSGLSGPPKEADLPVRLSPRELDVLTAVAMGHANEAVARRLGLTVQTVKSYLKSAMAKLDSHTRGEAVYRARRAGLLP</sequence>
<evidence type="ECO:0000256" key="1">
    <source>
        <dbReference type="ARBA" id="ARBA00023015"/>
    </source>
</evidence>
<gene>
    <name evidence="5" type="ORF">VSH64_03960</name>
</gene>
<name>A0ABZ1IB71_9PSEU</name>
<dbReference type="Gene3D" id="1.10.10.10">
    <property type="entry name" value="Winged helix-like DNA-binding domain superfamily/Winged helix DNA-binding domain"/>
    <property type="match status" value="1"/>
</dbReference>
<dbReference type="PANTHER" id="PTHR44688">
    <property type="entry name" value="DNA-BINDING TRANSCRIPTIONAL ACTIVATOR DEVR_DOSR"/>
    <property type="match status" value="1"/>
</dbReference>
<keyword evidence="3" id="KW-0804">Transcription</keyword>
<dbReference type="InterPro" id="IPR036388">
    <property type="entry name" value="WH-like_DNA-bd_sf"/>
</dbReference>
<evidence type="ECO:0000313" key="6">
    <source>
        <dbReference type="Proteomes" id="UP001330812"/>
    </source>
</evidence>
<dbReference type="CDD" id="cd06170">
    <property type="entry name" value="LuxR_C_like"/>
    <property type="match status" value="1"/>
</dbReference>
<evidence type="ECO:0000256" key="3">
    <source>
        <dbReference type="ARBA" id="ARBA00023163"/>
    </source>
</evidence>
<dbReference type="SUPFAM" id="SSF46894">
    <property type="entry name" value="C-terminal effector domain of the bipartite response regulators"/>
    <property type="match status" value="1"/>
</dbReference>
<dbReference type="SMART" id="SM00421">
    <property type="entry name" value="HTH_LUXR"/>
    <property type="match status" value="1"/>
</dbReference>